<evidence type="ECO:0000256" key="5">
    <source>
        <dbReference type="ARBA" id="ARBA00023012"/>
    </source>
</evidence>
<dbReference type="InterPro" id="IPR050482">
    <property type="entry name" value="Sensor_HK_TwoCompSys"/>
</dbReference>
<organism evidence="8 9">
    <name type="scientific">Streptomyces antimycoticus</name>
    <dbReference type="NCBI Taxonomy" id="68175"/>
    <lineage>
        <taxon>Bacteria</taxon>
        <taxon>Bacillati</taxon>
        <taxon>Actinomycetota</taxon>
        <taxon>Actinomycetes</taxon>
        <taxon>Kitasatosporales</taxon>
        <taxon>Streptomycetaceae</taxon>
        <taxon>Streptomyces</taxon>
        <taxon>Streptomyces violaceusniger group</taxon>
    </lineage>
</organism>
<dbReference type="Proteomes" id="UP000299290">
    <property type="component" value="Unassembled WGS sequence"/>
</dbReference>
<feature type="compositionally biased region" description="Low complexity" evidence="6">
    <location>
        <begin position="102"/>
        <end position="121"/>
    </location>
</feature>
<comment type="catalytic activity">
    <reaction evidence="1">
        <text>ATP + protein L-histidine = ADP + protein N-phospho-L-histidine.</text>
        <dbReference type="EC" id="2.7.13.3"/>
    </reaction>
</comment>
<dbReference type="InterPro" id="IPR003594">
    <property type="entry name" value="HATPase_dom"/>
</dbReference>
<dbReference type="GO" id="GO:0000160">
    <property type="term" value="P:phosphorelay signal transduction system"/>
    <property type="evidence" value="ECO:0007669"/>
    <property type="project" value="UniProtKB-KW"/>
</dbReference>
<dbReference type="EC" id="2.7.13.3" evidence="2"/>
<accession>A0A4D4KC66</accession>
<keyword evidence="9" id="KW-1185">Reference proteome</keyword>
<evidence type="ECO:0000256" key="1">
    <source>
        <dbReference type="ARBA" id="ARBA00000085"/>
    </source>
</evidence>
<evidence type="ECO:0000259" key="7">
    <source>
        <dbReference type="Pfam" id="PF02518"/>
    </source>
</evidence>
<feature type="region of interest" description="Disordered" evidence="6">
    <location>
        <begin position="43"/>
        <end position="66"/>
    </location>
</feature>
<evidence type="ECO:0000313" key="8">
    <source>
        <dbReference type="EMBL" id="GDY44198.1"/>
    </source>
</evidence>
<evidence type="ECO:0000256" key="6">
    <source>
        <dbReference type="SAM" id="MobiDB-lite"/>
    </source>
</evidence>
<dbReference type="Pfam" id="PF02518">
    <property type="entry name" value="HATPase_c"/>
    <property type="match status" value="1"/>
</dbReference>
<dbReference type="InterPro" id="IPR036890">
    <property type="entry name" value="HATPase_C_sf"/>
</dbReference>
<keyword evidence="3" id="KW-0808">Transferase</keyword>
<dbReference type="PANTHER" id="PTHR24421:SF10">
    <property type="entry name" value="NITRATE_NITRITE SENSOR PROTEIN NARQ"/>
    <property type="match status" value="1"/>
</dbReference>
<proteinExistence type="predicted"/>
<evidence type="ECO:0000256" key="4">
    <source>
        <dbReference type="ARBA" id="ARBA00022777"/>
    </source>
</evidence>
<evidence type="ECO:0000313" key="9">
    <source>
        <dbReference type="Proteomes" id="UP000299290"/>
    </source>
</evidence>
<feature type="compositionally biased region" description="Low complexity" evidence="6">
    <location>
        <begin position="128"/>
        <end position="140"/>
    </location>
</feature>
<dbReference type="AlphaFoldDB" id="A0A4D4KC66"/>
<dbReference type="CDD" id="cd16917">
    <property type="entry name" value="HATPase_UhpB-NarQ-NarX-like"/>
    <property type="match status" value="1"/>
</dbReference>
<protein>
    <recommendedName>
        <fullName evidence="2">histidine kinase</fullName>
        <ecNumber evidence="2">2.7.13.3</ecNumber>
    </recommendedName>
</protein>
<dbReference type="PANTHER" id="PTHR24421">
    <property type="entry name" value="NITRATE/NITRITE SENSOR PROTEIN NARX-RELATED"/>
    <property type="match status" value="1"/>
</dbReference>
<name>A0A4D4KC66_9ACTN</name>
<dbReference type="SUPFAM" id="SSF55874">
    <property type="entry name" value="ATPase domain of HSP90 chaperone/DNA topoisomerase II/histidine kinase"/>
    <property type="match status" value="1"/>
</dbReference>
<keyword evidence="4" id="KW-0418">Kinase</keyword>
<evidence type="ECO:0000256" key="3">
    <source>
        <dbReference type="ARBA" id="ARBA00022679"/>
    </source>
</evidence>
<sequence>MDLTAFRIVQEALTNVTKHAAADAAHVRIAYAGSRLLITVSNDGPDTTGTMGHTDAAETGPSRGFGVMGMRERAHTIGGELRAGPRPEGGFEVTTALPLQPSAPETAPETAPQAAPQSAPEAAPPAPVAAADVPAGGEES</sequence>
<reference evidence="8 9" key="1">
    <citation type="journal article" date="2020" name="Int. J. Syst. Evol. Microbiol.">
        <title>Reclassification of Streptomyces castelarensis and Streptomyces sporoclivatus as later heterotypic synonyms of Streptomyces antimycoticus.</title>
        <authorList>
            <person name="Komaki H."/>
            <person name="Tamura T."/>
        </authorList>
    </citation>
    <scope>NUCLEOTIDE SEQUENCE [LARGE SCALE GENOMIC DNA]</scope>
    <source>
        <strain evidence="8 9">NBRC 12839</strain>
    </source>
</reference>
<dbReference type="Gene3D" id="3.30.565.10">
    <property type="entry name" value="Histidine kinase-like ATPase, C-terminal domain"/>
    <property type="match status" value="1"/>
</dbReference>
<evidence type="ECO:0000256" key="2">
    <source>
        <dbReference type="ARBA" id="ARBA00012438"/>
    </source>
</evidence>
<comment type="caution">
    <text evidence="8">The sequence shown here is derived from an EMBL/GenBank/DDBJ whole genome shotgun (WGS) entry which is preliminary data.</text>
</comment>
<dbReference type="GO" id="GO:0004673">
    <property type="term" value="F:protein histidine kinase activity"/>
    <property type="evidence" value="ECO:0007669"/>
    <property type="project" value="UniProtKB-EC"/>
</dbReference>
<gene>
    <name evidence="8" type="ORF">SANT12839_050800</name>
</gene>
<feature type="domain" description="Histidine kinase/HSP90-like ATPase" evidence="7">
    <location>
        <begin position="5"/>
        <end position="100"/>
    </location>
</feature>
<dbReference type="EMBL" id="BJHV01000001">
    <property type="protein sequence ID" value="GDY44198.1"/>
    <property type="molecule type" value="Genomic_DNA"/>
</dbReference>
<keyword evidence="5" id="KW-0902">Two-component regulatory system</keyword>
<feature type="region of interest" description="Disordered" evidence="6">
    <location>
        <begin position="80"/>
        <end position="140"/>
    </location>
</feature>